<proteinExistence type="predicted"/>
<dbReference type="KEGG" id="mor:MOC_3015"/>
<keyword evidence="2" id="KW-1185">Reference proteome</keyword>
<reference evidence="1 2" key="1">
    <citation type="journal article" date="2014" name="PLoS ONE">
        <title>Genome Information of Methylobacterium oryzae, a Plant-Probiotic Methylotroph in the Phyllosphere.</title>
        <authorList>
            <person name="Kwak M.J."/>
            <person name="Jeong H."/>
            <person name="Madhaiyan M."/>
            <person name="Lee Y."/>
            <person name="Sa T.M."/>
            <person name="Oh T.K."/>
            <person name="Kim J.F."/>
        </authorList>
    </citation>
    <scope>NUCLEOTIDE SEQUENCE [LARGE SCALE GENOMIC DNA]</scope>
    <source>
        <strain evidence="1 2">CBMB20</strain>
    </source>
</reference>
<dbReference type="STRING" id="693986.MOC_3015"/>
<dbReference type="Proteomes" id="UP000029492">
    <property type="component" value="Chromosome"/>
</dbReference>
<protein>
    <submittedName>
        <fullName evidence="1">Protein of unassigned function</fullName>
    </submittedName>
</protein>
<gene>
    <name evidence="1" type="ORF">MOC_3015</name>
</gene>
<dbReference type="GeneID" id="51929699"/>
<sequence length="56" mass="6349">MTPAARAVIEAARELVRNRRWYFELPKDRELPDTLQAALDRAVRALDAAEADRGRG</sequence>
<evidence type="ECO:0000313" key="1">
    <source>
        <dbReference type="EMBL" id="AIQ90770.1"/>
    </source>
</evidence>
<dbReference type="HOGENOM" id="CLU_3045255_0_0_5"/>
<dbReference type="eggNOG" id="ENOG50310I2">
    <property type="taxonomic scope" value="Bacteria"/>
</dbReference>
<accession>A0A089NW56</accession>
<evidence type="ECO:0000313" key="2">
    <source>
        <dbReference type="Proteomes" id="UP000029492"/>
    </source>
</evidence>
<dbReference type="EMBL" id="CP003811">
    <property type="protein sequence ID" value="AIQ90770.1"/>
    <property type="molecule type" value="Genomic_DNA"/>
</dbReference>
<organism evidence="1 2">
    <name type="scientific">Methylobacterium oryzae CBMB20</name>
    <dbReference type="NCBI Taxonomy" id="693986"/>
    <lineage>
        <taxon>Bacteria</taxon>
        <taxon>Pseudomonadati</taxon>
        <taxon>Pseudomonadota</taxon>
        <taxon>Alphaproteobacteria</taxon>
        <taxon>Hyphomicrobiales</taxon>
        <taxon>Methylobacteriaceae</taxon>
        <taxon>Methylobacterium</taxon>
    </lineage>
</organism>
<dbReference type="AlphaFoldDB" id="A0A089NW56"/>
<dbReference type="RefSeq" id="WP_012319603.1">
    <property type="nucleotide sequence ID" value="NZ_CP003811.1"/>
</dbReference>
<name>A0A089NW56_9HYPH</name>